<dbReference type="RefSeq" id="WP_045362270.1">
    <property type="nucleotide sequence ID" value="NZ_BBPA01000073.1"/>
</dbReference>
<dbReference type="InterPro" id="IPR022496">
    <property type="entry name" value="T6A_TsaB"/>
</dbReference>
<proteinExistence type="predicted"/>
<protein>
    <submittedName>
        <fullName evidence="2">TsaB protein</fullName>
    </submittedName>
</protein>
<evidence type="ECO:0000313" key="2">
    <source>
        <dbReference type="EMBL" id="GAL95574.1"/>
    </source>
</evidence>
<reference evidence="3" key="1">
    <citation type="journal article" date="2015" name="Genome">
        <title>Whole Genome Sequence of the Non-Microcystin-Producing Microcystis aeruginosa Strain NIES-44.</title>
        <authorList>
            <person name="Okano K."/>
            <person name="Miyata N."/>
            <person name="Ozaki Y."/>
        </authorList>
    </citation>
    <scope>NUCLEOTIDE SEQUENCE [LARGE SCALE GENOMIC DNA]</scope>
    <source>
        <strain evidence="3">NIES-44</strain>
    </source>
</reference>
<gene>
    <name evidence="2" type="ORF">N44_04430</name>
</gene>
<dbReference type="EMBL" id="BBPA01000073">
    <property type="protein sequence ID" value="GAL95574.1"/>
    <property type="molecule type" value="Genomic_DNA"/>
</dbReference>
<accession>A0A0A1W170</accession>
<dbReference type="NCBIfam" id="TIGR03725">
    <property type="entry name" value="T6A_YeaZ"/>
    <property type="match status" value="1"/>
</dbReference>
<name>A0A0A1W170_MICAE</name>
<dbReference type="Pfam" id="PF00814">
    <property type="entry name" value="TsaD"/>
    <property type="match status" value="1"/>
</dbReference>
<dbReference type="Gene3D" id="3.30.420.40">
    <property type="match status" value="2"/>
</dbReference>
<organism evidence="2 3">
    <name type="scientific">Microcystis aeruginosa NIES-44</name>
    <dbReference type="NCBI Taxonomy" id="449439"/>
    <lineage>
        <taxon>Bacteria</taxon>
        <taxon>Bacillati</taxon>
        <taxon>Cyanobacteriota</taxon>
        <taxon>Cyanophyceae</taxon>
        <taxon>Oscillatoriophycideae</taxon>
        <taxon>Chroococcales</taxon>
        <taxon>Microcystaceae</taxon>
        <taxon>Microcystis</taxon>
    </lineage>
</organism>
<dbReference type="InterPro" id="IPR043129">
    <property type="entry name" value="ATPase_NBD"/>
</dbReference>
<dbReference type="SUPFAM" id="SSF53067">
    <property type="entry name" value="Actin-like ATPase domain"/>
    <property type="match status" value="2"/>
</dbReference>
<feature type="domain" description="Gcp-like" evidence="1">
    <location>
        <begin position="55"/>
        <end position="132"/>
    </location>
</feature>
<dbReference type="InterPro" id="IPR000905">
    <property type="entry name" value="Gcp-like_dom"/>
</dbReference>
<dbReference type="AlphaFoldDB" id="A0A0A1W170"/>
<comment type="caution">
    <text evidence="2">The sequence shown here is derived from an EMBL/GenBank/DDBJ whole genome shotgun (WGS) entry which is preliminary data.</text>
</comment>
<evidence type="ECO:0000313" key="3">
    <source>
        <dbReference type="Proteomes" id="UP000030321"/>
    </source>
</evidence>
<sequence length="200" mass="22468">MSSPVYGLALHTSSPQLGLAISNFSDDSRQQTWDLDRDLSNLFHPYLKQFLAPQKWADLAFLATAKGPGSFTSTRIGIVTARTLAQQLQLPIFTVSSLAALAWSQRDFYPVDTHLALEMPATRGQLYVGIYRGNRVYLADSLMTLEQWQQTLENLTIPYQRLATPSCLGINAPDILDLAYLDWQTGKRPHWSEALPFYGM</sequence>
<dbReference type="GO" id="GO:0002949">
    <property type="term" value="P:tRNA threonylcarbamoyladenosine modification"/>
    <property type="evidence" value="ECO:0007669"/>
    <property type="project" value="InterPro"/>
</dbReference>
<evidence type="ECO:0000259" key="1">
    <source>
        <dbReference type="Pfam" id="PF00814"/>
    </source>
</evidence>
<dbReference type="Proteomes" id="UP000030321">
    <property type="component" value="Unassembled WGS sequence"/>
</dbReference>